<dbReference type="InterPro" id="IPR036388">
    <property type="entry name" value="WH-like_DNA-bd_sf"/>
</dbReference>
<protein>
    <submittedName>
        <fullName evidence="7">Sigma-70 family RNA polymerase sigma factor</fullName>
    </submittedName>
</protein>
<dbReference type="GO" id="GO:0006352">
    <property type="term" value="P:DNA-templated transcription initiation"/>
    <property type="evidence" value="ECO:0007669"/>
    <property type="project" value="InterPro"/>
</dbReference>
<comment type="caution">
    <text evidence="7">The sequence shown here is derived from an EMBL/GenBank/DDBJ whole genome shotgun (WGS) entry which is preliminary data.</text>
</comment>
<dbReference type="GO" id="GO:0003677">
    <property type="term" value="F:DNA binding"/>
    <property type="evidence" value="ECO:0007669"/>
    <property type="project" value="InterPro"/>
</dbReference>
<dbReference type="Gene3D" id="1.10.10.10">
    <property type="entry name" value="Winged helix-like DNA-binding domain superfamily/Winged helix DNA-binding domain"/>
    <property type="match status" value="1"/>
</dbReference>
<evidence type="ECO:0000256" key="2">
    <source>
        <dbReference type="ARBA" id="ARBA00023015"/>
    </source>
</evidence>
<dbReference type="InterPro" id="IPR013325">
    <property type="entry name" value="RNA_pol_sigma_r2"/>
</dbReference>
<dbReference type="RefSeq" id="WP_152572595.1">
    <property type="nucleotide sequence ID" value="NZ_VIKU02000001.1"/>
</dbReference>
<dbReference type="GO" id="GO:0016987">
    <property type="term" value="F:sigma factor activity"/>
    <property type="evidence" value="ECO:0007669"/>
    <property type="project" value="UniProtKB-KW"/>
</dbReference>
<dbReference type="Pfam" id="PF08281">
    <property type="entry name" value="Sigma70_r4_2"/>
    <property type="match status" value="1"/>
</dbReference>
<keyword evidence="4" id="KW-0804">Transcription</keyword>
<keyword evidence="8" id="KW-1185">Reference proteome</keyword>
<dbReference type="SUPFAM" id="SSF88946">
    <property type="entry name" value="Sigma2 domain of RNA polymerase sigma factors"/>
    <property type="match status" value="1"/>
</dbReference>
<feature type="domain" description="RNA polymerase sigma-70 region 2" evidence="5">
    <location>
        <begin position="24"/>
        <end position="91"/>
    </location>
</feature>
<dbReference type="PANTHER" id="PTHR43133">
    <property type="entry name" value="RNA POLYMERASE ECF-TYPE SIGMA FACTO"/>
    <property type="match status" value="1"/>
</dbReference>
<dbReference type="Pfam" id="PF04542">
    <property type="entry name" value="Sigma70_r2"/>
    <property type="match status" value="1"/>
</dbReference>
<dbReference type="Gene3D" id="1.10.1740.10">
    <property type="match status" value="1"/>
</dbReference>
<keyword evidence="3" id="KW-0731">Sigma factor</keyword>
<dbReference type="InterPro" id="IPR013249">
    <property type="entry name" value="RNA_pol_sigma70_r4_t2"/>
</dbReference>
<evidence type="ECO:0000256" key="1">
    <source>
        <dbReference type="ARBA" id="ARBA00010641"/>
    </source>
</evidence>
<reference evidence="7" key="2">
    <citation type="submission" date="2020-03" db="EMBL/GenBank/DDBJ databases">
        <title>Flavobacteriaceae bacterium strain TP-CH-4, a member of the family Flavobacteriaceae isolated from a deep-sea seamount.</title>
        <authorList>
            <person name="Zhang D.-C."/>
        </authorList>
    </citation>
    <scope>NUCLEOTIDE SEQUENCE</scope>
    <source>
        <strain evidence="7">TP-CH-4</strain>
    </source>
</reference>
<dbReference type="InterPro" id="IPR013324">
    <property type="entry name" value="RNA_pol_sigma_r3/r4-like"/>
</dbReference>
<dbReference type="InterPro" id="IPR014284">
    <property type="entry name" value="RNA_pol_sigma-70_dom"/>
</dbReference>
<dbReference type="PANTHER" id="PTHR43133:SF51">
    <property type="entry name" value="RNA POLYMERASE SIGMA FACTOR"/>
    <property type="match status" value="1"/>
</dbReference>
<feature type="domain" description="RNA polymerase sigma factor 70 region 4 type 2" evidence="6">
    <location>
        <begin position="125"/>
        <end position="175"/>
    </location>
</feature>
<comment type="similarity">
    <text evidence="1">Belongs to the sigma-70 factor family. ECF subfamily.</text>
</comment>
<evidence type="ECO:0000313" key="8">
    <source>
        <dbReference type="Proteomes" id="UP000707206"/>
    </source>
</evidence>
<proteinExistence type="inferred from homology"/>
<accession>A0A967ARC9</accession>
<evidence type="ECO:0000256" key="3">
    <source>
        <dbReference type="ARBA" id="ARBA00023082"/>
    </source>
</evidence>
<evidence type="ECO:0000259" key="6">
    <source>
        <dbReference type="Pfam" id="PF08281"/>
    </source>
</evidence>
<gene>
    <name evidence="7" type="ORF">FK220_001945</name>
</gene>
<dbReference type="Proteomes" id="UP000707206">
    <property type="component" value="Unassembled WGS sequence"/>
</dbReference>
<dbReference type="AlphaFoldDB" id="A0A967ARC9"/>
<dbReference type="SUPFAM" id="SSF88659">
    <property type="entry name" value="Sigma3 and sigma4 domains of RNA polymerase sigma factors"/>
    <property type="match status" value="1"/>
</dbReference>
<keyword evidence="2" id="KW-0805">Transcription regulation</keyword>
<dbReference type="InterPro" id="IPR007627">
    <property type="entry name" value="RNA_pol_sigma70_r2"/>
</dbReference>
<dbReference type="InterPro" id="IPR039425">
    <property type="entry name" value="RNA_pol_sigma-70-like"/>
</dbReference>
<dbReference type="CDD" id="cd06171">
    <property type="entry name" value="Sigma70_r4"/>
    <property type="match status" value="1"/>
</dbReference>
<sequence>MSQNADQPCIDRVINGDTQAFSVLVDRYKYMVYTLAMKILRNHEEAEEVSQDVFLKVFQALASFKGDSKFSTWIYKITYNKSLDYLKKQGRHLKTASIDQFREYNIASLDNAIDALEADDRKVTIKNAMKELAEDDAIVLTLHYYEELSLKEISKIMGIAADTVKVRLFRSRKRLAKLLQDRLEPETLGNYGKR</sequence>
<dbReference type="EMBL" id="VIKU02000001">
    <property type="protein sequence ID" value="NHF58085.1"/>
    <property type="molecule type" value="Genomic_DNA"/>
</dbReference>
<organism evidence="7 8">
    <name type="scientific">Pelagihabitans pacificus</name>
    <dbReference type="NCBI Taxonomy" id="2696054"/>
    <lineage>
        <taxon>Bacteria</taxon>
        <taxon>Pseudomonadati</taxon>
        <taxon>Bacteroidota</taxon>
        <taxon>Flavobacteriia</taxon>
        <taxon>Flavobacteriales</taxon>
        <taxon>Flavobacteriaceae</taxon>
        <taxon>Pelagihabitans</taxon>
    </lineage>
</organism>
<evidence type="ECO:0000256" key="4">
    <source>
        <dbReference type="ARBA" id="ARBA00023163"/>
    </source>
</evidence>
<reference evidence="7" key="1">
    <citation type="submission" date="2019-07" db="EMBL/GenBank/DDBJ databases">
        <authorList>
            <person name="De-Chao Zhang Q."/>
        </authorList>
    </citation>
    <scope>NUCLEOTIDE SEQUENCE</scope>
    <source>
        <strain evidence="7">TP-CH-4</strain>
    </source>
</reference>
<dbReference type="NCBIfam" id="TIGR02937">
    <property type="entry name" value="sigma70-ECF"/>
    <property type="match status" value="1"/>
</dbReference>
<evidence type="ECO:0000313" key="7">
    <source>
        <dbReference type="EMBL" id="NHF58085.1"/>
    </source>
</evidence>
<evidence type="ECO:0000259" key="5">
    <source>
        <dbReference type="Pfam" id="PF04542"/>
    </source>
</evidence>
<name>A0A967ARC9_9FLAO</name>